<evidence type="ECO:0000313" key="2">
    <source>
        <dbReference type="EMBL" id="GEP60615.1"/>
    </source>
</evidence>
<dbReference type="InterPro" id="IPR002575">
    <property type="entry name" value="Aminoglycoside_PTrfase"/>
</dbReference>
<comment type="caution">
    <text evidence="2">The sequence shown here is derived from an EMBL/GenBank/DDBJ whole genome shotgun (WGS) entry which is preliminary data.</text>
</comment>
<dbReference type="Gene3D" id="3.90.1200.10">
    <property type="match status" value="1"/>
</dbReference>
<keyword evidence="3" id="KW-1185">Reference proteome</keyword>
<dbReference type="SUPFAM" id="SSF56112">
    <property type="entry name" value="Protein kinase-like (PK-like)"/>
    <property type="match status" value="1"/>
</dbReference>
<accession>A0A512NNU0</accession>
<feature type="domain" description="Aminoglycoside phosphotransferase" evidence="1">
    <location>
        <begin position="33"/>
        <end position="244"/>
    </location>
</feature>
<gene>
    <name evidence="2" type="ORF">RSO01_77810</name>
</gene>
<evidence type="ECO:0000313" key="3">
    <source>
        <dbReference type="Proteomes" id="UP000321058"/>
    </source>
</evidence>
<dbReference type="Proteomes" id="UP000321058">
    <property type="component" value="Unassembled WGS sequence"/>
</dbReference>
<proteinExistence type="predicted"/>
<dbReference type="InterPro" id="IPR052077">
    <property type="entry name" value="CcrZ_PhaseVar_Mediator"/>
</dbReference>
<dbReference type="Gene3D" id="3.30.200.20">
    <property type="entry name" value="Phosphorylase Kinase, domain 1"/>
    <property type="match status" value="1"/>
</dbReference>
<organism evidence="2 3">
    <name type="scientific">Reyranella soli</name>
    <dbReference type="NCBI Taxonomy" id="1230389"/>
    <lineage>
        <taxon>Bacteria</taxon>
        <taxon>Pseudomonadati</taxon>
        <taxon>Pseudomonadota</taxon>
        <taxon>Alphaproteobacteria</taxon>
        <taxon>Hyphomicrobiales</taxon>
        <taxon>Reyranellaceae</taxon>
        <taxon>Reyranella</taxon>
    </lineage>
</organism>
<dbReference type="InterPro" id="IPR011009">
    <property type="entry name" value="Kinase-like_dom_sf"/>
</dbReference>
<dbReference type="Pfam" id="PF01636">
    <property type="entry name" value="APH"/>
    <property type="match status" value="1"/>
</dbReference>
<dbReference type="PANTHER" id="PTHR40086:SF1">
    <property type="entry name" value="CELL CYCLE REGULATOR CCRZ"/>
    <property type="match status" value="1"/>
</dbReference>
<dbReference type="PANTHER" id="PTHR40086">
    <property type="entry name" value="PHOSPHOTRANSFERASE YTMP-RELATED"/>
    <property type="match status" value="1"/>
</dbReference>
<dbReference type="EMBL" id="BKAJ01000172">
    <property type="protein sequence ID" value="GEP60615.1"/>
    <property type="molecule type" value="Genomic_DNA"/>
</dbReference>
<dbReference type="AlphaFoldDB" id="A0A512NNU0"/>
<name>A0A512NNU0_9HYPH</name>
<sequence>MLNDLVDRIPEDRRERARSALSATFGRSPVTSLESITAGASASSYRIELAGRSYLLRLESPKRDAVRNPHRSYPCMRAAAAAGLTPAVHHADAGAGVVIADFVQERALADYPGGTAGVVRDLGSLIARLQEVPAFPPVFDYPSMIGHLFGQLLESGLFVPGLLDRHREGFERIRAAYPWDATALVSSHNELNPSNLLFDGERLWLIDWETAFRNDPLVDVATLTMFHAATPELEGLLLRSWLGRAPDHLLLARLRLIRMMVRLFYGCAASLNALGSTEAAVPATDFDAPTPAQFRDEVAQGRMKAGAPKAQRIVGKIALAGFLAGLAAPEFEEALVTVRRG</sequence>
<protein>
    <recommendedName>
        <fullName evidence="1">Aminoglycoside phosphotransferase domain-containing protein</fullName>
    </recommendedName>
</protein>
<evidence type="ECO:0000259" key="1">
    <source>
        <dbReference type="Pfam" id="PF01636"/>
    </source>
</evidence>
<reference evidence="2 3" key="1">
    <citation type="submission" date="2019-07" db="EMBL/GenBank/DDBJ databases">
        <title>Whole genome shotgun sequence of Reyranella soli NBRC 108950.</title>
        <authorList>
            <person name="Hosoyama A."/>
            <person name="Uohara A."/>
            <person name="Ohji S."/>
            <person name="Ichikawa N."/>
        </authorList>
    </citation>
    <scope>NUCLEOTIDE SEQUENCE [LARGE SCALE GENOMIC DNA]</scope>
    <source>
        <strain evidence="2 3">NBRC 108950</strain>
    </source>
</reference>